<evidence type="ECO:0000256" key="3">
    <source>
        <dbReference type="ARBA" id="ARBA00022598"/>
    </source>
</evidence>
<evidence type="ECO:0000256" key="8">
    <source>
        <dbReference type="ARBA" id="ARBA00049339"/>
    </source>
</evidence>
<dbReference type="NCBIfam" id="TIGR00456">
    <property type="entry name" value="argS"/>
    <property type="match status" value="1"/>
</dbReference>
<dbReference type="Proteomes" id="UP001254608">
    <property type="component" value="Unassembled WGS sequence"/>
</dbReference>
<evidence type="ECO:0000256" key="9">
    <source>
        <dbReference type="HAMAP-Rule" id="MF_00123"/>
    </source>
</evidence>
<name>A0ABU2WN36_9GAMM</name>
<evidence type="ECO:0000256" key="1">
    <source>
        <dbReference type="ARBA" id="ARBA00005594"/>
    </source>
</evidence>
<dbReference type="InterPro" id="IPR014729">
    <property type="entry name" value="Rossmann-like_a/b/a_fold"/>
</dbReference>
<keyword evidence="14" id="KW-1185">Reference proteome</keyword>
<dbReference type="Gene3D" id="3.30.1360.70">
    <property type="entry name" value="Arginyl tRNA synthetase N-terminal domain"/>
    <property type="match status" value="1"/>
</dbReference>
<dbReference type="InterPro" id="IPR035684">
    <property type="entry name" value="ArgRS_core"/>
</dbReference>
<gene>
    <name evidence="9 13" type="primary">argS</name>
    <name evidence="13" type="ORF">RM530_16640</name>
</gene>
<dbReference type="GO" id="GO:0004814">
    <property type="term" value="F:arginine-tRNA ligase activity"/>
    <property type="evidence" value="ECO:0007669"/>
    <property type="project" value="UniProtKB-EC"/>
</dbReference>
<comment type="subunit">
    <text evidence="9">Monomer.</text>
</comment>
<evidence type="ECO:0000256" key="7">
    <source>
        <dbReference type="ARBA" id="ARBA00023146"/>
    </source>
</evidence>
<evidence type="ECO:0000256" key="4">
    <source>
        <dbReference type="ARBA" id="ARBA00022741"/>
    </source>
</evidence>
<dbReference type="InterPro" id="IPR005148">
    <property type="entry name" value="Arg-tRNA-synth_N"/>
</dbReference>
<evidence type="ECO:0000259" key="12">
    <source>
        <dbReference type="SMART" id="SM01016"/>
    </source>
</evidence>
<dbReference type="InterPro" id="IPR009080">
    <property type="entry name" value="tRNAsynth_Ia_anticodon-bd"/>
</dbReference>
<accession>A0ABU2WN36</accession>
<dbReference type="CDD" id="cd00671">
    <property type="entry name" value="ArgRS_core"/>
    <property type="match status" value="1"/>
</dbReference>
<feature type="domain" description="Arginyl tRNA synthetase N-terminal" evidence="12">
    <location>
        <begin position="3"/>
        <end position="91"/>
    </location>
</feature>
<dbReference type="CDD" id="cd07956">
    <property type="entry name" value="Anticodon_Ia_Arg"/>
    <property type="match status" value="1"/>
</dbReference>
<organism evidence="13 14">
    <name type="scientific">Banduia mediterranea</name>
    <dbReference type="NCBI Taxonomy" id="3075609"/>
    <lineage>
        <taxon>Bacteria</taxon>
        <taxon>Pseudomonadati</taxon>
        <taxon>Pseudomonadota</taxon>
        <taxon>Gammaproteobacteria</taxon>
        <taxon>Nevskiales</taxon>
        <taxon>Algiphilaceae</taxon>
        <taxon>Banduia</taxon>
    </lineage>
</organism>
<dbReference type="InterPro" id="IPR036695">
    <property type="entry name" value="Arg-tRNA-synth_N_sf"/>
</dbReference>
<dbReference type="PROSITE" id="PS00178">
    <property type="entry name" value="AA_TRNA_LIGASE_I"/>
    <property type="match status" value="1"/>
</dbReference>
<keyword evidence="3 9" id="KW-0436">Ligase</keyword>
<keyword evidence="7 9" id="KW-0030">Aminoacyl-tRNA synthetase</keyword>
<dbReference type="Pfam" id="PF00750">
    <property type="entry name" value="tRNA-synt_1d"/>
    <property type="match status" value="2"/>
</dbReference>
<dbReference type="RefSeq" id="WP_311366385.1">
    <property type="nucleotide sequence ID" value="NZ_JAVRIC010000031.1"/>
</dbReference>
<keyword evidence="4 9" id="KW-0547">Nucleotide-binding</keyword>
<feature type="short sequence motif" description="'HIGH' region" evidence="9">
    <location>
        <begin position="128"/>
        <end position="138"/>
    </location>
</feature>
<evidence type="ECO:0000256" key="6">
    <source>
        <dbReference type="ARBA" id="ARBA00022917"/>
    </source>
</evidence>
<dbReference type="SMART" id="SM00836">
    <property type="entry name" value="DALR_1"/>
    <property type="match status" value="1"/>
</dbReference>
<dbReference type="Pfam" id="PF03485">
    <property type="entry name" value="Arg_tRNA_synt_N"/>
    <property type="match status" value="1"/>
</dbReference>
<dbReference type="Gene3D" id="1.10.730.10">
    <property type="entry name" value="Isoleucyl-tRNA Synthetase, Domain 1"/>
    <property type="match status" value="1"/>
</dbReference>
<dbReference type="Pfam" id="PF05746">
    <property type="entry name" value="DALR_1"/>
    <property type="match status" value="1"/>
</dbReference>
<proteinExistence type="inferred from homology"/>
<dbReference type="EC" id="6.1.1.19" evidence="9"/>
<evidence type="ECO:0000313" key="13">
    <source>
        <dbReference type="EMBL" id="MDT0498973.1"/>
    </source>
</evidence>
<comment type="subcellular location">
    <subcellularLocation>
        <location evidence="9">Cytoplasm</location>
    </subcellularLocation>
</comment>
<dbReference type="Gene3D" id="3.40.50.620">
    <property type="entry name" value="HUPs"/>
    <property type="match status" value="1"/>
</dbReference>
<dbReference type="HAMAP" id="MF_00123">
    <property type="entry name" value="Arg_tRNA_synth"/>
    <property type="match status" value="1"/>
</dbReference>
<sequence>MKQQLQALFRQAIESLIADLGVDTPPPETVQIDEAKDPKFGDFACNLAMIMAKPLRMPPRKLAQALVEKLPDSALVDRIEIAGPGFINVFVTAAAQQQIVPTIFAQGEDYGHDRSGTRGSILVEFVSANPTGPMHVGHGRQAAYGDALANILAAAGWTVQREYYINDAGRQVDVLAVSVWVRTLNCSGRLPAPLAIPSRGYPADYVEQVAERLLATGNEQWLPAALDVSDLPPDDASDKAQAERHLDAWIRKAKATLGESAYAELRDYAIRDQLAHIHQTLDRFGVRYDRWYSERMLVESGAAAKALDSLRDSGHVYEQDGALWFATEKFGDEKDRVLIKADGAATYFANDLAYHVDKLARGHKTLLDVWGADHHGYIARVRAAIKALTGRDDALNVQLIQFVTLSSGRMGKRSGNFVTFEELIREVGVDATRFFYLMRSNEQHLEFDLELARSQSNDNPVYYVQYAHARIRSVFRQAAERGIEWNREQALGKLERLTETHEKALLAALARYPEVVNNCALNSAPHTLTHYLRDTADALHSYYNAHAFLVDDADLRDARLALVDATGQVLRNGLGLIGVAAPEKM</sequence>
<comment type="catalytic activity">
    <reaction evidence="8 9">
        <text>tRNA(Arg) + L-arginine + ATP = L-arginyl-tRNA(Arg) + AMP + diphosphate</text>
        <dbReference type="Rhea" id="RHEA:20301"/>
        <dbReference type="Rhea" id="RHEA-COMP:9658"/>
        <dbReference type="Rhea" id="RHEA-COMP:9673"/>
        <dbReference type="ChEBI" id="CHEBI:30616"/>
        <dbReference type="ChEBI" id="CHEBI:32682"/>
        <dbReference type="ChEBI" id="CHEBI:33019"/>
        <dbReference type="ChEBI" id="CHEBI:78442"/>
        <dbReference type="ChEBI" id="CHEBI:78513"/>
        <dbReference type="ChEBI" id="CHEBI:456215"/>
        <dbReference type="EC" id="6.1.1.19"/>
    </reaction>
</comment>
<dbReference type="InterPro" id="IPR008909">
    <property type="entry name" value="DALR_anticod-bd"/>
</dbReference>
<evidence type="ECO:0000256" key="10">
    <source>
        <dbReference type="RuleBase" id="RU363038"/>
    </source>
</evidence>
<reference evidence="13 14" key="1">
    <citation type="submission" date="2023-09" db="EMBL/GenBank/DDBJ databases">
        <authorList>
            <person name="Rey-Velasco X."/>
        </authorList>
    </citation>
    <scope>NUCLEOTIDE SEQUENCE [LARGE SCALE GENOMIC DNA]</scope>
    <source>
        <strain evidence="13 14">W345</strain>
    </source>
</reference>
<evidence type="ECO:0000313" key="14">
    <source>
        <dbReference type="Proteomes" id="UP001254608"/>
    </source>
</evidence>
<dbReference type="EMBL" id="JAVRIC010000031">
    <property type="protein sequence ID" value="MDT0498973.1"/>
    <property type="molecule type" value="Genomic_DNA"/>
</dbReference>
<evidence type="ECO:0000259" key="11">
    <source>
        <dbReference type="SMART" id="SM00836"/>
    </source>
</evidence>
<dbReference type="SMART" id="SM01016">
    <property type="entry name" value="Arg_tRNA_synt_N"/>
    <property type="match status" value="1"/>
</dbReference>
<dbReference type="SUPFAM" id="SSF52374">
    <property type="entry name" value="Nucleotidylyl transferase"/>
    <property type="match status" value="1"/>
</dbReference>
<evidence type="ECO:0000256" key="2">
    <source>
        <dbReference type="ARBA" id="ARBA00022490"/>
    </source>
</evidence>
<keyword evidence="5 9" id="KW-0067">ATP-binding</keyword>
<evidence type="ECO:0000256" key="5">
    <source>
        <dbReference type="ARBA" id="ARBA00022840"/>
    </source>
</evidence>
<dbReference type="SUPFAM" id="SSF47323">
    <property type="entry name" value="Anticodon-binding domain of a subclass of class I aminoacyl-tRNA synthetases"/>
    <property type="match status" value="1"/>
</dbReference>
<dbReference type="PANTHER" id="PTHR11956:SF5">
    <property type="entry name" value="ARGININE--TRNA LIGASE, CYTOPLASMIC"/>
    <property type="match status" value="1"/>
</dbReference>
<comment type="similarity">
    <text evidence="1 9 10">Belongs to the class-I aminoacyl-tRNA synthetase family.</text>
</comment>
<dbReference type="InterPro" id="IPR001412">
    <property type="entry name" value="aa-tRNA-synth_I_CS"/>
</dbReference>
<dbReference type="SUPFAM" id="SSF55190">
    <property type="entry name" value="Arginyl-tRNA synthetase (ArgRS), N-terminal 'additional' domain"/>
    <property type="match status" value="1"/>
</dbReference>
<feature type="domain" description="DALR anticodon binding" evidence="11">
    <location>
        <begin position="464"/>
        <end position="585"/>
    </location>
</feature>
<dbReference type="InterPro" id="IPR001278">
    <property type="entry name" value="Arg-tRNA-ligase"/>
</dbReference>
<keyword evidence="2 9" id="KW-0963">Cytoplasm</keyword>
<protein>
    <recommendedName>
        <fullName evidence="9">Arginine--tRNA ligase</fullName>
        <ecNumber evidence="9">6.1.1.19</ecNumber>
    </recommendedName>
    <alternativeName>
        <fullName evidence="9">Arginyl-tRNA synthetase</fullName>
        <shortName evidence="9">ArgRS</shortName>
    </alternativeName>
</protein>
<dbReference type="PANTHER" id="PTHR11956">
    <property type="entry name" value="ARGINYL-TRNA SYNTHETASE"/>
    <property type="match status" value="1"/>
</dbReference>
<keyword evidence="6 9" id="KW-0648">Protein biosynthesis</keyword>
<dbReference type="PRINTS" id="PR01038">
    <property type="entry name" value="TRNASYNTHARG"/>
</dbReference>
<comment type="caution">
    <text evidence="13">The sequence shown here is derived from an EMBL/GenBank/DDBJ whole genome shotgun (WGS) entry which is preliminary data.</text>
</comment>